<name>Q2GX65_CHAGB</name>
<evidence type="ECO:0000313" key="1">
    <source>
        <dbReference type="EMBL" id="EAQ86186.1"/>
    </source>
</evidence>
<proteinExistence type="predicted"/>
<reference evidence="2" key="1">
    <citation type="journal article" date="2015" name="Genome Announc.">
        <title>Draft genome sequence of the cellulolytic fungus Chaetomium globosum.</title>
        <authorList>
            <person name="Cuomo C.A."/>
            <person name="Untereiner W.A."/>
            <person name="Ma L.-J."/>
            <person name="Grabherr M."/>
            <person name="Birren B.W."/>
        </authorList>
    </citation>
    <scope>NUCLEOTIDE SEQUENCE [LARGE SCALE GENOMIC DNA]</scope>
    <source>
        <strain evidence="2">ATCC 6205 / CBS 148.51 / DSM 1962 / NBRC 6347 / NRRL 1970</strain>
    </source>
</reference>
<dbReference type="VEuPathDB" id="FungiDB:CHGG_07439"/>
<protein>
    <submittedName>
        <fullName evidence="1">Uncharacterized protein</fullName>
    </submittedName>
</protein>
<dbReference type="InParanoid" id="Q2GX65"/>
<dbReference type="HOGENOM" id="CLU_3368419_0_0_1"/>
<dbReference type="EMBL" id="CH408033">
    <property type="protein sequence ID" value="EAQ86186.1"/>
    <property type="molecule type" value="Genomic_DNA"/>
</dbReference>
<organism evidence="1 2">
    <name type="scientific">Chaetomium globosum (strain ATCC 6205 / CBS 148.51 / DSM 1962 / NBRC 6347 / NRRL 1970)</name>
    <name type="common">Soil fungus</name>
    <dbReference type="NCBI Taxonomy" id="306901"/>
    <lineage>
        <taxon>Eukaryota</taxon>
        <taxon>Fungi</taxon>
        <taxon>Dikarya</taxon>
        <taxon>Ascomycota</taxon>
        <taxon>Pezizomycotina</taxon>
        <taxon>Sordariomycetes</taxon>
        <taxon>Sordariomycetidae</taxon>
        <taxon>Sordariales</taxon>
        <taxon>Chaetomiaceae</taxon>
        <taxon>Chaetomium</taxon>
    </lineage>
</organism>
<dbReference type="AlphaFoldDB" id="Q2GX65"/>
<keyword evidence="2" id="KW-1185">Reference proteome</keyword>
<sequence length="35" mass="4231">MAYSNMRSENHTTRPYTQLMVVEGVQRHCYRDQEV</sequence>
<gene>
    <name evidence="1" type="ORF">CHGG_07439</name>
</gene>
<dbReference type="Proteomes" id="UP000001056">
    <property type="component" value="Unassembled WGS sequence"/>
</dbReference>
<accession>Q2GX65</accession>
<dbReference type="GeneID" id="4393779"/>
<evidence type="ECO:0000313" key="2">
    <source>
        <dbReference type="Proteomes" id="UP000001056"/>
    </source>
</evidence>
<dbReference type="RefSeq" id="XP_001225095.1">
    <property type="nucleotide sequence ID" value="XM_001225094.1"/>
</dbReference>